<keyword evidence="2" id="KW-1185">Reference proteome</keyword>
<organism evidence="2 3">
    <name type="scientific">Galendromus occidentalis</name>
    <name type="common">western predatory mite</name>
    <dbReference type="NCBI Taxonomy" id="34638"/>
    <lineage>
        <taxon>Eukaryota</taxon>
        <taxon>Metazoa</taxon>
        <taxon>Ecdysozoa</taxon>
        <taxon>Arthropoda</taxon>
        <taxon>Chelicerata</taxon>
        <taxon>Arachnida</taxon>
        <taxon>Acari</taxon>
        <taxon>Parasitiformes</taxon>
        <taxon>Mesostigmata</taxon>
        <taxon>Gamasina</taxon>
        <taxon>Phytoseioidea</taxon>
        <taxon>Phytoseiidae</taxon>
        <taxon>Typhlodrominae</taxon>
        <taxon>Galendromus</taxon>
    </lineage>
</organism>
<dbReference type="PANTHER" id="PTHR37984:SF9">
    <property type="entry name" value="INTEGRASE CATALYTIC DOMAIN-CONTAINING PROTEIN"/>
    <property type="match status" value="1"/>
</dbReference>
<dbReference type="RefSeq" id="XP_003738282.1">
    <property type="nucleotide sequence ID" value="XM_003738234.1"/>
</dbReference>
<sequence>MDKIPEKIGMKDRTWTQWKRFRQQLEIFLVATKKEAEVDRVKIAILLASGGEIVLDEFNTLFGDQNVVKFEGVVRKLGSNFQRGESENFLAYQFRTRVQKETEDFAKWLTDLGLLSKTCSYGDQEERMIRDQIIAGIQSNETRRELLKSAELNLDEAIAICASMEASRKQMNIFEGVSKTATSARATQGDDETEEACAVRWPRPNNSRQPPRKQTNGARNVRSCRSCGPSHYAGANGCPAIGRKCNYCGRMNHFASVCTKKKSSVTVDCVESGEEEIHLVFAAESAKSAQSLVHAEFQIEQSSKPKQKVRFLLDSGASCNIVPRVHVTNAKINRESKPTLRTYGNRALETIGTCSIAVTNFKTGSIHSMTCVVAEDLTPILGRTTAEEIGLIRFDYERVAKINETKTTKLVRDEVTDVEERFRAVFNGELGKFDGRVKLHLKENSRPVSNSSKM</sequence>
<dbReference type="InterPro" id="IPR021109">
    <property type="entry name" value="Peptidase_aspartic_dom_sf"/>
</dbReference>
<dbReference type="PANTHER" id="PTHR37984">
    <property type="entry name" value="PROTEIN CBG26694"/>
    <property type="match status" value="1"/>
</dbReference>
<dbReference type="AlphaFoldDB" id="A0AAJ6QN33"/>
<name>A0AAJ6QN33_9ACAR</name>
<dbReference type="InterPro" id="IPR050951">
    <property type="entry name" value="Retrovirus_Pol_polyprotein"/>
</dbReference>
<dbReference type="GO" id="GO:0004190">
    <property type="term" value="F:aspartic-type endopeptidase activity"/>
    <property type="evidence" value="ECO:0007669"/>
    <property type="project" value="InterPro"/>
</dbReference>
<reference evidence="3" key="1">
    <citation type="submission" date="2025-08" db="UniProtKB">
        <authorList>
            <consortium name="RefSeq"/>
        </authorList>
    </citation>
    <scope>IDENTIFICATION</scope>
</reference>
<dbReference type="KEGG" id="goe:100909052"/>
<feature type="compositionally biased region" description="Polar residues" evidence="1">
    <location>
        <begin position="204"/>
        <end position="218"/>
    </location>
</feature>
<dbReference type="PROSITE" id="PS00141">
    <property type="entry name" value="ASP_PROTEASE"/>
    <property type="match status" value="1"/>
</dbReference>
<protein>
    <submittedName>
        <fullName evidence="3">Uncharacterized protein LOC100909052</fullName>
    </submittedName>
</protein>
<accession>A0AAJ6QN33</accession>
<dbReference type="Gene3D" id="2.40.70.10">
    <property type="entry name" value="Acid Proteases"/>
    <property type="match status" value="1"/>
</dbReference>
<proteinExistence type="predicted"/>
<dbReference type="GeneID" id="100909052"/>
<dbReference type="Proteomes" id="UP000694867">
    <property type="component" value="Unplaced"/>
</dbReference>
<dbReference type="SUPFAM" id="SSF50630">
    <property type="entry name" value="Acid proteases"/>
    <property type="match status" value="1"/>
</dbReference>
<evidence type="ECO:0000256" key="1">
    <source>
        <dbReference type="SAM" id="MobiDB-lite"/>
    </source>
</evidence>
<evidence type="ECO:0000313" key="3">
    <source>
        <dbReference type="RefSeq" id="XP_003738282.1"/>
    </source>
</evidence>
<evidence type="ECO:0000313" key="2">
    <source>
        <dbReference type="Proteomes" id="UP000694867"/>
    </source>
</evidence>
<dbReference type="InterPro" id="IPR001969">
    <property type="entry name" value="Aspartic_peptidase_AS"/>
</dbReference>
<gene>
    <name evidence="3" type="primary">LOC100909052</name>
</gene>
<dbReference type="GO" id="GO:0006508">
    <property type="term" value="P:proteolysis"/>
    <property type="evidence" value="ECO:0007669"/>
    <property type="project" value="InterPro"/>
</dbReference>
<feature type="region of interest" description="Disordered" evidence="1">
    <location>
        <begin position="181"/>
        <end position="221"/>
    </location>
</feature>